<evidence type="ECO:0000256" key="1">
    <source>
        <dbReference type="SAM" id="MobiDB-lite"/>
    </source>
</evidence>
<proteinExistence type="predicted"/>
<sequence>MQARVVRLRPPPQSASSDPPALFRRESNQAAARARPNLPSTSHSAPRSALTKTAVSNQPSHSSPITRAISNAQRKHLPATPPPPSPLPALLQTLGPTSRPYFPILGALSSPTTRSSMKNGVQAW</sequence>
<organism evidence="2 3">
    <name type="scientific">Trichodelitschia bisporula</name>
    <dbReference type="NCBI Taxonomy" id="703511"/>
    <lineage>
        <taxon>Eukaryota</taxon>
        <taxon>Fungi</taxon>
        <taxon>Dikarya</taxon>
        <taxon>Ascomycota</taxon>
        <taxon>Pezizomycotina</taxon>
        <taxon>Dothideomycetes</taxon>
        <taxon>Dothideomycetes incertae sedis</taxon>
        <taxon>Phaeotrichales</taxon>
        <taxon>Phaeotrichaceae</taxon>
        <taxon>Trichodelitschia</taxon>
    </lineage>
</organism>
<feature type="region of interest" description="Disordered" evidence="1">
    <location>
        <begin position="1"/>
        <end position="89"/>
    </location>
</feature>
<protein>
    <submittedName>
        <fullName evidence="2">Uncharacterized protein</fullName>
    </submittedName>
</protein>
<dbReference type="EMBL" id="ML996699">
    <property type="protein sequence ID" value="KAF2398850.1"/>
    <property type="molecule type" value="Genomic_DNA"/>
</dbReference>
<dbReference type="AlphaFoldDB" id="A0A6G1HS53"/>
<dbReference type="Proteomes" id="UP000799640">
    <property type="component" value="Unassembled WGS sequence"/>
</dbReference>
<evidence type="ECO:0000313" key="2">
    <source>
        <dbReference type="EMBL" id="KAF2398850.1"/>
    </source>
</evidence>
<evidence type="ECO:0000313" key="3">
    <source>
        <dbReference type="Proteomes" id="UP000799640"/>
    </source>
</evidence>
<name>A0A6G1HS53_9PEZI</name>
<gene>
    <name evidence="2" type="ORF">EJ06DRAFT_92975</name>
</gene>
<keyword evidence="3" id="KW-1185">Reference proteome</keyword>
<reference evidence="2" key="1">
    <citation type="journal article" date="2020" name="Stud. Mycol.">
        <title>101 Dothideomycetes genomes: a test case for predicting lifestyles and emergence of pathogens.</title>
        <authorList>
            <person name="Haridas S."/>
            <person name="Albert R."/>
            <person name="Binder M."/>
            <person name="Bloem J."/>
            <person name="Labutti K."/>
            <person name="Salamov A."/>
            <person name="Andreopoulos B."/>
            <person name="Baker S."/>
            <person name="Barry K."/>
            <person name="Bills G."/>
            <person name="Bluhm B."/>
            <person name="Cannon C."/>
            <person name="Castanera R."/>
            <person name="Culley D."/>
            <person name="Daum C."/>
            <person name="Ezra D."/>
            <person name="Gonzalez J."/>
            <person name="Henrissat B."/>
            <person name="Kuo A."/>
            <person name="Liang C."/>
            <person name="Lipzen A."/>
            <person name="Lutzoni F."/>
            <person name="Magnuson J."/>
            <person name="Mondo S."/>
            <person name="Nolan M."/>
            <person name="Ohm R."/>
            <person name="Pangilinan J."/>
            <person name="Park H.-J."/>
            <person name="Ramirez L."/>
            <person name="Alfaro M."/>
            <person name="Sun H."/>
            <person name="Tritt A."/>
            <person name="Yoshinaga Y."/>
            <person name="Zwiers L.-H."/>
            <person name="Turgeon B."/>
            <person name="Goodwin S."/>
            <person name="Spatafora J."/>
            <person name="Crous P."/>
            <person name="Grigoriev I."/>
        </authorList>
    </citation>
    <scope>NUCLEOTIDE SEQUENCE</scope>
    <source>
        <strain evidence="2">CBS 262.69</strain>
    </source>
</reference>
<accession>A0A6G1HS53</accession>
<feature type="compositionally biased region" description="Polar residues" evidence="1">
    <location>
        <begin position="38"/>
        <end position="72"/>
    </location>
</feature>